<dbReference type="Gene3D" id="1.20.1560.10">
    <property type="entry name" value="ABC transporter type 1, transmembrane domain"/>
    <property type="match status" value="1"/>
</dbReference>
<dbReference type="InterPro" id="IPR027417">
    <property type="entry name" value="P-loop_NTPase"/>
</dbReference>
<feature type="transmembrane region" description="Helical" evidence="8">
    <location>
        <begin position="123"/>
        <end position="152"/>
    </location>
</feature>
<dbReference type="RefSeq" id="WP_185083803.1">
    <property type="nucleotide sequence ID" value="NZ_JACHJB010000001.1"/>
</dbReference>
<dbReference type="AlphaFoldDB" id="A0A7X0C1T3"/>
<feature type="region of interest" description="Disordered" evidence="7">
    <location>
        <begin position="436"/>
        <end position="482"/>
    </location>
</feature>
<dbReference type="EMBL" id="JACHJB010000001">
    <property type="protein sequence ID" value="MBB6345930.1"/>
    <property type="molecule type" value="Genomic_DNA"/>
</dbReference>
<organism evidence="11 12">
    <name type="scientific">Nonomuraea muscovyensis</name>
    <dbReference type="NCBI Taxonomy" id="1124761"/>
    <lineage>
        <taxon>Bacteria</taxon>
        <taxon>Bacillati</taxon>
        <taxon>Actinomycetota</taxon>
        <taxon>Actinomycetes</taxon>
        <taxon>Streptosporangiales</taxon>
        <taxon>Streptosporangiaceae</taxon>
        <taxon>Nonomuraea</taxon>
    </lineage>
</organism>
<keyword evidence="3" id="KW-0547">Nucleotide-binding</keyword>
<dbReference type="GO" id="GO:0005524">
    <property type="term" value="F:ATP binding"/>
    <property type="evidence" value="ECO:0007669"/>
    <property type="project" value="UniProtKB-KW"/>
</dbReference>
<evidence type="ECO:0000256" key="8">
    <source>
        <dbReference type="SAM" id="Phobius"/>
    </source>
</evidence>
<dbReference type="Proteomes" id="UP000583800">
    <property type="component" value="Unassembled WGS sequence"/>
</dbReference>
<accession>A0A7X0C1T3</accession>
<keyword evidence="2 8" id="KW-0812">Transmembrane</keyword>
<keyword evidence="5 8" id="KW-1133">Transmembrane helix</keyword>
<dbReference type="SMART" id="SM00382">
    <property type="entry name" value="AAA"/>
    <property type="match status" value="1"/>
</dbReference>
<dbReference type="InterPro" id="IPR003593">
    <property type="entry name" value="AAA+_ATPase"/>
</dbReference>
<dbReference type="InterPro" id="IPR011527">
    <property type="entry name" value="ABC1_TM_dom"/>
</dbReference>
<feature type="compositionally biased region" description="Basic and acidic residues" evidence="7">
    <location>
        <begin position="463"/>
        <end position="482"/>
    </location>
</feature>
<dbReference type="PANTHER" id="PTHR24221:SF654">
    <property type="entry name" value="ATP-BINDING CASSETTE SUB-FAMILY B MEMBER 6"/>
    <property type="match status" value="1"/>
</dbReference>
<feature type="transmembrane region" description="Helical" evidence="8">
    <location>
        <begin position="51"/>
        <end position="72"/>
    </location>
</feature>
<dbReference type="PANTHER" id="PTHR24221">
    <property type="entry name" value="ATP-BINDING CASSETTE SUB-FAMILY B"/>
    <property type="match status" value="1"/>
</dbReference>
<proteinExistence type="predicted"/>
<keyword evidence="6 8" id="KW-0472">Membrane</keyword>
<keyword evidence="4 11" id="KW-0067">ATP-binding</keyword>
<dbReference type="GO" id="GO:0034040">
    <property type="term" value="F:ATPase-coupled lipid transmembrane transporter activity"/>
    <property type="evidence" value="ECO:0007669"/>
    <property type="project" value="TreeGrafter"/>
</dbReference>
<evidence type="ECO:0000313" key="12">
    <source>
        <dbReference type="Proteomes" id="UP000583800"/>
    </source>
</evidence>
<sequence>MATSFAELRHLLPRRRQAVALAVSVTAMTALPLAGPQLTRAFVDDAIGGTGLRHLTLIALGYLAVAVAGQAARMVTTWLASRLAWDGTDRLRERLARHALGLDLRFHARHTPGELIERVDGDVVAVADFVVAFLLDVVAGVLLLGGVLVVVFAVDPRLGGVLLVYCVLAGWGMARAQRLAVPSAARSRAADAEMLGALEERLAGAEDIRANGAGEHVVRRFHQSAAAWYRAELRGSTVGSGLIAGTAVVFAAGTAVVLAMAAWGRQSGTLTVGTAVLLFQYTLMVRTPFERLIDRLRDYQAALAGVARIGELLAERSTLTEPARPRPLPETGALGLELDGVGFAYDDERVLSDVTLTLAPGETLGLVGRTGSGKTTLGRLVLRLHDPVEGVVRVGGIDLREADPGSLRRRLCVVTQDVQLFSGSVRDNLTLFRPVAADSDRPGGDWPGEDRPRDDWPGGNWPGEDRLGEDRPGEDRLGGDRPGDGRLLAALAEVGLAEWLAGVPGGLDGELGGVSAGEAQLLAFARAFLADPGLVVLDEASSRLDPATERRIERGIDRLLAGRTGVLIAHRLSSLAKVDKIAVIADGRVVEYGRREDLAADPDSAFARLLGLAGVHG</sequence>
<evidence type="ECO:0000313" key="11">
    <source>
        <dbReference type="EMBL" id="MBB6345930.1"/>
    </source>
</evidence>
<protein>
    <submittedName>
        <fullName evidence="11">ATP-binding cassette subfamily B protein/ATP-binding cassette subfamily C protein</fullName>
    </submittedName>
</protein>
<evidence type="ECO:0000256" key="6">
    <source>
        <dbReference type="ARBA" id="ARBA00023136"/>
    </source>
</evidence>
<dbReference type="PROSITE" id="PS50893">
    <property type="entry name" value="ABC_TRANSPORTER_2"/>
    <property type="match status" value="1"/>
</dbReference>
<dbReference type="InterPro" id="IPR039421">
    <property type="entry name" value="Type_1_exporter"/>
</dbReference>
<evidence type="ECO:0000256" key="5">
    <source>
        <dbReference type="ARBA" id="ARBA00022989"/>
    </source>
</evidence>
<feature type="transmembrane region" description="Helical" evidence="8">
    <location>
        <begin position="242"/>
        <end position="263"/>
    </location>
</feature>
<evidence type="ECO:0000256" key="2">
    <source>
        <dbReference type="ARBA" id="ARBA00022692"/>
    </source>
</evidence>
<feature type="domain" description="ABC transporter" evidence="9">
    <location>
        <begin position="336"/>
        <end position="611"/>
    </location>
</feature>
<name>A0A7X0C1T3_9ACTN</name>
<evidence type="ECO:0000256" key="3">
    <source>
        <dbReference type="ARBA" id="ARBA00022741"/>
    </source>
</evidence>
<keyword evidence="12" id="KW-1185">Reference proteome</keyword>
<feature type="transmembrane region" description="Helical" evidence="8">
    <location>
        <begin position="158"/>
        <end position="176"/>
    </location>
</feature>
<evidence type="ECO:0000256" key="4">
    <source>
        <dbReference type="ARBA" id="ARBA00022840"/>
    </source>
</evidence>
<dbReference type="PROSITE" id="PS00211">
    <property type="entry name" value="ABC_TRANSPORTER_1"/>
    <property type="match status" value="1"/>
</dbReference>
<gene>
    <name evidence="11" type="ORF">FHU36_002439</name>
</gene>
<comment type="subcellular location">
    <subcellularLocation>
        <location evidence="1">Cell membrane</location>
        <topology evidence="1">Multi-pass membrane protein</topology>
    </subcellularLocation>
</comment>
<dbReference type="GO" id="GO:0016887">
    <property type="term" value="F:ATP hydrolysis activity"/>
    <property type="evidence" value="ECO:0007669"/>
    <property type="project" value="InterPro"/>
</dbReference>
<evidence type="ECO:0000256" key="7">
    <source>
        <dbReference type="SAM" id="MobiDB-lite"/>
    </source>
</evidence>
<comment type="caution">
    <text evidence="11">The sequence shown here is derived from an EMBL/GenBank/DDBJ whole genome shotgun (WGS) entry which is preliminary data.</text>
</comment>
<dbReference type="Pfam" id="PF00664">
    <property type="entry name" value="ABC_membrane"/>
    <property type="match status" value="1"/>
</dbReference>
<dbReference type="CDD" id="cd07346">
    <property type="entry name" value="ABC_6TM_exporters"/>
    <property type="match status" value="1"/>
</dbReference>
<dbReference type="SUPFAM" id="SSF90123">
    <property type="entry name" value="ABC transporter transmembrane region"/>
    <property type="match status" value="1"/>
</dbReference>
<dbReference type="PROSITE" id="PS50929">
    <property type="entry name" value="ABC_TM1F"/>
    <property type="match status" value="1"/>
</dbReference>
<reference evidence="11 12" key="1">
    <citation type="submission" date="2020-08" db="EMBL/GenBank/DDBJ databases">
        <title>Sequencing the genomes of 1000 actinobacteria strains.</title>
        <authorList>
            <person name="Klenk H.-P."/>
        </authorList>
    </citation>
    <scope>NUCLEOTIDE SEQUENCE [LARGE SCALE GENOMIC DNA]</scope>
    <source>
        <strain evidence="11 12">DSM 45913</strain>
    </source>
</reference>
<dbReference type="InterPro" id="IPR036640">
    <property type="entry name" value="ABC1_TM_sf"/>
</dbReference>
<evidence type="ECO:0000259" key="10">
    <source>
        <dbReference type="PROSITE" id="PS50929"/>
    </source>
</evidence>
<dbReference type="SUPFAM" id="SSF52540">
    <property type="entry name" value="P-loop containing nucleoside triphosphate hydrolases"/>
    <property type="match status" value="1"/>
</dbReference>
<dbReference type="GO" id="GO:0005886">
    <property type="term" value="C:plasma membrane"/>
    <property type="evidence" value="ECO:0007669"/>
    <property type="project" value="UniProtKB-SubCell"/>
</dbReference>
<dbReference type="GO" id="GO:0140359">
    <property type="term" value="F:ABC-type transporter activity"/>
    <property type="evidence" value="ECO:0007669"/>
    <property type="project" value="InterPro"/>
</dbReference>
<evidence type="ECO:0000259" key="9">
    <source>
        <dbReference type="PROSITE" id="PS50893"/>
    </source>
</evidence>
<dbReference type="InterPro" id="IPR017871">
    <property type="entry name" value="ABC_transporter-like_CS"/>
</dbReference>
<dbReference type="Gene3D" id="3.40.50.300">
    <property type="entry name" value="P-loop containing nucleotide triphosphate hydrolases"/>
    <property type="match status" value="1"/>
</dbReference>
<dbReference type="Pfam" id="PF00005">
    <property type="entry name" value="ABC_tran"/>
    <property type="match status" value="1"/>
</dbReference>
<feature type="domain" description="ABC transmembrane type-1" evidence="10">
    <location>
        <begin position="19"/>
        <end position="301"/>
    </location>
</feature>
<dbReference type="InterPro" id="IPR003439">
    <property type="entry name" value="ABC_transporter-like_ATP-bd"/>
</dbReference>
<evidence type="ECO:0000256" key="1">
    <source>
        <dbReference type="ARBA" id="ARBA00004651"/>
    </source>
</evidence>
<feature type="compositionally biased region" description="Basic and acidic residues" evidence="7">
    <location>
        <begin position="438"/>
        <end position="456"/>
    </location>
</feature>